<accession>A0A170Q957</accession>
<reference evidence="1" key="1">
    <citation type="submission" date="2015-10" db="EMBL/GenBank/DDBJ databases">
        <authorList>
            <person name="Gilbert D.G."/>
        </authorList>
    </citation>
    <scope>NUCLEOTIDE SEQUENCE</scope>
</reference>
<proteinExistence type="predicted"/>
<gene>
    <name evidence="1" type="ORF">MGWOODY_Clf2945</name>
</gene>
<dbReference type="AlphaFoldDB" id="A0A170Q957"/>
<evidence type="ECO:0000313" key="1">
    <source>
        <dbReference type="EMBL" id="CUV01237.1"/>
    </source>
</evidence>
<protein>
    <submittedName>
        <fullName evidence="1">Uncharacterized protein</fullName>
    </submittedName>
</protein>
<sequence>MRFIKHNAKKWYYIGFAAALALVPALTALADGGSSSE</sequence>
<name>A0A170Q957_9ZZZZ</name>
<dbReference type="EMBL" id="FAXA01000029">
    <property type="protein sequence ID" value="CUV01237.1"/>
    <property type="molecule type" value="Genomic_DNA"/>
</dbReference>
<organism evidence="1">
    <name type="scientific">hydrothermal vent metagenome</name>
    <dbReference type="NCBI Taxonomy" id="652676"/>
    <lineage>
        <taxon>unclassified sequences</taxon>
        <taxon>metagenomes</taxon>
        <taxon>ecological metagenomes</taxon>
    </lineage>
</organism>